<accession>A0A365PLM4</accession>
<reference evidence="2 3" key="1">
    <citation type="submission" date="2018-04" db="EMBL/GenBank/DDBJ databases">
        <title>Acinetobacter junii Genome sequencing and assembly.</title>
        <authorList>
            <person name="Su J."/>
            <person name="Rensing C."/>
            <person name="Mazhar H.S."/>
        </authorList>
    </citation>
    <scope>NUCLEOTIDE SEQUENCE [LARGE SCALE GENOMIC DNA]</scope>
    <source>
        <strain evidence="2 3">SC22</strain>
    </source>
</reference>
<dbReference type="Proteomes" id="UP000253688">
    <property type="component" value="Unassembled WGS sequence"/>
</dbReference>
<dbReference type="AlphaFoldDB" id="A0A365PLM4"/>
<dbReference type="RefSeq" id="WP_005142131.1">
    <property type="nucleotide sequence ID" value="NZ_CP131470.1"/>
</dbReference>
<evidence type="ECO:0000259" key="1">
    <source>
        <dbReference type="Pfam" id="PF19975"/>
    </source>
</evidence>
<dbReference type="EMBL" id="QEWH01000018">
    <property type="protein sequence ID" value="RBA49409.1"/>
    <property type="molecule type" value="Genomic_DNA"/>
</dbReference>
<dbReference type="GeneID" id="86815217"/>
<gene>
    <name evidence="2" type="ORF">DC346_03190</name>
</gene>
<evidence type="ECO:0000313" key="2">
    <source>
        <dbReference type="EMBL" id="RBA49409.1"/>
    </source>
</evidence>
<sequence length="283" mass="32525">MDKTNSIMVLGKPNSGKTVYSAQLYGRLTRGVEQQIAIRNTPENLDIFQEALERLAEGNNPQRTTSSQFANVSLPLVIKNEKEVDLTWFDYAGEQLTHIFESRSVNEKWAETLINANGWMVFIRLNDETKYKHKIEDLLTNRDVIKKGKTKQEDTDSVDANIWWIELFQIILHVCNLKRSKRISKPKLAIVLSCYDQISNSTSTTTPKEIFEKELPLLNQFLHSNWEKDRISIWGLSSLGRPLDKRSQNTFVDNGPENQGWIISPDNPERSADLTSPIVWIYG</sequence>
<evidence type="ECO:0000313" key="3">
    <source>
        <dbReference type="Proteomes" id="UP000253688"/>
    </source>
</evidence>
<comment type="caution">
    <text evidence="2">The sequence shown here is derived from an EMBL/GenBank/DDBJ whole genome shotgun (WGS) entry which is preliminary data.</text>
</comment>
<dbReference type="InterPro" id="IPR045530">
    <property type="entry name" value="DO-GTPase1"/>
</dbReference>
<dbReference type="Pfam" id="PF19975">
    <property type="entry name" value="DO-GTPase1"/>
    <property type="match status" value="1"/>
</dbReference>
<feature type="domain" description="Double-GTPase 1" evidence="1">
    <location>
        <begin position="8"/>
        <end position="281"/>
    </location>
</feature>
<organism evidence="2 3">
    <name type="scientific">Acinetobacter junii</name>
    <dbReference type="NCBI Taxonomy" id="40215"/>
    <lineage>
        <taxon>Bacteria</taxon>
        <taxon>Pseudomonadati</taxon>
        <taxon>Pseudomonadota</taxon>
        <taxon>Gammaproteobacteria</taxon>
        <taxon>Moraxellales</taxon>
        <taxon>Moraxellaceae</taxon>
        <taxon>Acinetobacter</taxon>
    </lineage>
</organism>
<name>A0A365PLM4_ACIJU</name>
<proteinExistence type="predicted"/>
<protein>
    <recommendedName>
        <fullName evidence="1">Double-GTPase 1 domain-containing protein</fullName>
    </recommendedName>
</protein>